<proteinExistence type="predicted"/>
<evidence type="ECO:0000313" key="1">
    <source>
        <dbReference type="EMBL" id="EJW91228.1"/>
    </source>
</evidence>
<feature type="non-terminal residue" evidence="1">
    <location>
        <position position="1"/>
    </location>
</feature>
<comment type="caution">
    <text evidence="1">The sequence shown here is derived from an EMBL/GenBank/DDBJ whole genome shotgun (WGS) entry which is preliminary data.</text>
</comment>
<dbReference type="EMBL" id="AMCI01008319">
    <property type="protein sequence ID" value="EJW91228.1"/>
    <property type="molecule type" value="Genomic_DNA"/>
</dbReference>
<sequence length="50" mass="5574">TKIFVCKTHHPAILDSVAKYLYELAMTYSIKEAFQVEVNYICGSAGFSVS</sequence>
<reference evidence="1" key="1">
    <citation type="journal article" date="2012" name="PLoS ONE">
        <title>Gene sets for utilization of primary and secondary nutrition supplies in the distal gut of endangered iberian lynx.</title>
        <authorList>
            <person name="Alcaide M."/>
            <person name="Messina E."/>
            <person name="Richter M."/>
            <person name="Bargiela R."/>
            <person name="Peplies J."/>
            <person name="Huws S.A."/>
            <person name="Newbold C.J."/>
            <person name="Golyshin P.N."/>
            <person name="Simon M.A."/>
            <person name="Lopez G."/>
            <person name="Yakimov M.M."/>
            <person name="Ferrer M."/>
        </authorList>
    </citation>
    <scope>NUCLEOTIDE SEQUENCE</scope>
</reference>
<organism evidence="1">
    <name type="scientific">gut metagenome</name>
    <dbReference type="NCBI Taxonomy" id="749906"/>
    <lineage>
        <taxon>unclassified sequences</taxon>
        <taxon>metagenomes</taxon>
        <taxon>organismal metagenomes</taxon>
    </lineage>
</organism>
<accession>J9F9V4</accession>
<name>J9F9V4_9ZZZZ</name>
<gene>
    <name evidence="1" type="ORF">EVA_20665</name>
</gene>
<protein>
    <submittedName>
        <fullName evidence="1">Uncharacterized protein</fullName>
    </submittedName>
</protein>
<dbReference type="AlphaFoldDB" id="J9F9V4"/>